<dbReference type="AlphaFoldDB" id="A0AAD6LJK4"/>
<name>A0AAD6LJK4_9ROSI</name>
<dbReference type="Gene3D" id="1.25.40.10">
    <property type="entry name" value="Tetratricopeptide repeat domain"/>
    <property type="match status" value="1"/>
</dbReference>
<evidence type="ECO:0000313" key="2">
    <source>
        <dbReference type="Proteomes" id="UP001164929"/>
    </source>
</evidence>
<dbReference type="Proteomes" id="UP001164929">
    <property type="component" value="Chromosome 16"/>
</dbReference>
<reference evidence="1 2" key="1">
    <citation type="journal article" date="2023" name="Mol. Ecol. Resour.">
        <title>Chromosome-level genome assembly of a triploid poplar Populus alba 'Berolinensis'.</title>
        <authorList>
            <person name="Chen S."/>
            <person name="Yu Y."/>
            <person name="Wang X."/>
            <person name="Wang S."/>
            <person name="Zhang T."/>
            <person name="Zhou Y."/>
            <person name="He R."/>
            <person name="Meng N."/>
            <person name="Wang Y."/>
            <person name="Liu W."/>
            <person name="Liu Z."/>
            <person name="Liu J."/>
            <person name="Guo Q."/>
            <person name="Huang H."/>
            <person name="Sederoff R.R."/>
            <person name="Wang G."/>
            <person name="Qu G."/>
            <person name="Chen S."/>
        </authorList>
    </citation>
    <scope>NUCLEOTIDE SEQUENCE [LARGE SCALE GENOMIC DNA]</scope>
    <source>
        <strain evidence="1">SC-2020</strain>
    </source>
</reference>
<gene>
    <name evidence="1" type="ORF">NC653_036184</name>
</gene>
<comment type="caution">
    <text evidence="1">The sequence shown here is derived from an EMBL/GenBank/DDBJ whole genome shotgun (WGS) entry which is preliminary data.</text>
</comment>
<proteinExistence type="predicted"/>
<evidence type="ECO:0000313" key="1">
    <source>
        <dbReference type="EMBL" id="KAJ6968161.1"/>
    </source>
</evidence>
<sequence length="133" mass="15252">MAGCLRDVVTYTLMIHAYNAAEQNFGKRYVLFFKKLKEYNIQPYTTACLALMRAFNKGGDPSKHMKFGCRLRDWRITTDLIKLMEPSFSAVSIGLLNPLRHLLVKSGKIESIMKDQDRVKVKPGLSLTYWVCS</sequence>
<protein>
    <recommendedName>
        <fullName evidence="3">Pentatricopeptide repeat-containing protein</fullName>
    </recommendedName>
</protein>
<evidence type="ECO:0008006" key="3">
    <source>
        <dbReference type="Google" id="ProtNLM"/>
    </source>
</evidence>
<organism evidence="1 2">
    <name type="scientific">Populus alba x Populus x berolinensis</name>
    <dbReference type="NCBI Taxonomy" id="444605"/>
    <lineage>
        <taxon>Eukaryota</taxon>
        <taxon>Viridiplantae</taxon>
        <taxon>Streptophyta</taxon>
        <taxon>Embryophyta</taxon>
        <taxon>Tracheophyta</taxon>
        <taxon>Spermatophyta</taxon>
        <taxon>Magnoliopsida</taxon>
        <taxon>eudicotyledons</taxon>
        <taxon>Gunneridae</taxon>
        <taxon>Pentapetalae</taxon>
        <taxon>rosids</taxon>
        <taxon>fabids</taxon>
        <taxon>Malpighiales</taxon>
        <taxon>Salicaceae</taxon>
        <taxon>Saliceae</taxon>
        <taxon>Populus</taxon>
    </lineage>
</organism>
<dbReference type="EMBL" id="JAQIZT010000016">
    <property type="protein sequence ID" value="KAJ6968161.1"/>
    <property type="molecule type" value="Genomic_DNA"/>
</dbReference>
<accession>A0AAD6LJK4</accession>
<keyword evidence="2" id="KW-1185">Reference proteome</keyword>
<dbReference type="InterPro" id="IPR011990">
    <property type="entry name" value="TPR-like_helical_dom_sf"/>
</dbReference>